<comment type="similarity">
    <text evidence="1">Belongs to the short-chain dehydrogenases/reductases (SDR) family.</text>
</comment>
<proteinExistence type="inferred from homology"/>
<evidence type="ECO:0000256" key="1">
    <source>
        <dbReference type="ARBA" id="ARBA00006484"/>
    </source>
</evidence>
<gene>
    <name evidence="2" type="ORF">QIS96_18485</name>
</gene>
<evidence type="ECO:0000313" key="2">
    <source>
        <dbReference type="EMBL" id="MDI3405798.1"/>
    </source>
</evidence>
<keyword evidence="3" id="KW-1185">Reference proteome</keyword>
<dbReference type="PROSITE" id="PS00061">
    <property type="entry name" value="ADH_SHORT"/>
    <property type="match status" value="1"/>
</dbReference>
<organism evidence="2 3">
    <name type="scientific">Streptomyces cavernicola</name>
    <dbReference type="NCBI Taxonomy" id="3043613"/>
    <lineage>
        <taxon>Bacteria</taxon>
        <taxon>Bacillati</taxon>
        <taxon>Actinomycetota</taxon>
        <taxon>Actinomycetes</taxon>
        <taxon>Kitasatosporales</taxon>
        <taxon>Streptomycetaceae</taxon>
        <taxon>Streptomyces</taxon>
    </lineage>
</organism>
<comment type="caution">
    <text evidence="2">The sequence shown here is derived from an EMBL/GenBank/DDBJ whole genome shotgun (WGS) entry which is preliminary data.</text>
</comment>
<dbReference type="PRINTS" id="PR00081">
    <property type="entry name" value="GDHRDH"/>
</dbReference>
<dbReference type="Pfam" id="PF13561">
    <property type="entry name" value="adh_short_C2"/>
    <property type="match status" value="1"/>
</dbReference>
<sequence length="240" mass="24826">MNEQRTTDAGTLAVVTGGAGGIGRAVTATLAEAGYRVLAVDVEDDADPAAHAALVADLGAPEAVGKLFQEIEDTYGVPGVLVNNAGIYEARDFLDYDAESYRRVFDINTGAAFFCTQELARRLIAAGRPGSVVNIASISGRSGSPDAAYGASKGAVITLTRSLGQALAPHRIRVNAVAPGVIDTPMASRIPTDRAAGYRERIPMGRFGEATEVASAVRYLAGPDASYVNASVVDVNGGLR</sequence>
<dbReference type="Proteomes" id="UP001223978">
    <property type="component" value="Unassembled WGS sequence"/>
</dbReference>
<dbReference type="InterPro" id="IPR002347">
    <property type="entry name" value="SDR_fam"/>
</dbReference>
<dbReference type="CDD" id="cd05233">
    <property type="entry name" value="SDR_c"/>
    <property type="match status" value="1"/>
</dbReference>
<dbReference type="InterPro" id="IPR020904">
    <property type="entry name" value="Sc_DH/Rdtase_CS"/>
</dbReference>
<evidence type="ECO:0000313" key="3">
    <source>
        <dbReference type="Proteomes" id="UP001223978"/>
    </source>
</evidence>
<dbReference type="PRINTS" id="PR00080">
    <property type="entry name" value="SDRFAMILY"/>
</dbReference>
<dbReference type="InterPro" id="IPR036291">
    <property type="entry name" value="NAD(P)-bd_dom_sf"/>
</dbReference>
<dbReference type="Gene3D" id="3.40.50.720">
    <property type="entry name" value="NAD(P)-binding Rossmann-like Domain"/>
    <property type="match status" value="1"/>
</dbReference>
<accession>A0ABT6SC71</accession>
<reference evidence="2 3" key="1">
    <citation type="submission" date="2023-05" db="EMBL/GenBank/DDBJ databases">
        <title>Draft genome sequence of Streptomyces sp. B-S-A6 isolated from a cave soil in Thailand.</title>
        <authorList>
            <person name="Chamroensaksri N."/>
            <person name="Muangham S."/>
        </authorList>
    </citation>
    <scope>NUCLEOTIDE SEQUENCE [LARGE SCALE GENOMIC DNA]</scope>
    <source>
        <strain evidence="2 3">B-S-A6</strain>
    </source>
</reference>
<name>A0ABT6SC71_9ACTN</name>
<dbReference type="EMBL" id="JASCIQ010000018">
    <property type="protein sequence ID" value="MDI3405798.1"/>
    <property type="molecule type" value="Genomic_DNA"/>
</dbReference>
<dbReference type="RefSeq" id="WP_282543729.1">
    <property type="nucleotide sequence ID" value="NZ_JASCIQ010000018.1"/>
</dbReference>
<dbReference type="PANTHER" id="PTHR42760">
    <property type="entry name" value="SHORT-CHAIN DEHYDROGENASES/REDUCTASES FAMILY MEMBER"/>
    <property type="match status" value="1"/>
</dbReference>
<dbReference type="SUPFAM" id="SSF51735">
    <property type="entry name" value="NAD(P)-binding Rossmann-fold domains"/>
    <property type="match status" value="1"/>
</dbReference>
<protein>
    <submittedName>
        <fullName evidence="2">SDR family oxidoreductase</fullName>
    </submittedName>
</protein>